<dbReference type="GO" id="GO:0004674">
    <property type="term" value="F:protein serine/threonine kinase activity"/>
    <property type="evidence" value="ECO:0007669"/>
    <property type="project" value="InterPro"/>
</dbReference>
<protein>
    <recommendedName>
        <fullName evidence="2">Protein kinase domain-containing protein</fullName>
    </recommendedName>
</protein>
<dbReference type="GeneID" id="94838202"/>
<dbReference type="InterPro" id="IPR000719">
    <property type="entry name" value="Prot_kinase_dom"/>
</dbReference>
<dbReference type="GO" id="GO:0005737">
    <property type="term" value="C:cytoplasm"/>
    <property type="evidence" value="ECO:0007669"/>
    <property type="project" value="TreeGrafter"/>
</dbReference>
<evidence type="ECO:0000256" key="1">
    <source>
        <dbReference type="SAM" id="MobiDB-lite"/>
    </source>
</evidence>
<proteinExistence type="predicted"/>
<dbReference type="EMBL" id="MLAK01000688">
    <property type="protein sequence ID" value="OHT07729.1"/>
    <property type="molecule type" value="Genomic_DNA"/>
</dbReference>
<dbReference type="InterPro" id="IPR011009">
    <property type="entry name" value="Kinase-like_dom_sf"/>
</dbReference>
<feature type="domain" description="Protein kinase" evidence="2">
    <location>
        <begin position="1"/>
        <end position="99"/>
    </location>
</feature>
<dbReference type="Gene3D" id="1.10.510.10">
    <property type="entry name" value="Transferase(Phosphotransferase) domain 1"/>
    <property type="match status" value="1"/>
</dbReference>
<dbReference type="PANTHER" id="PTHR24348">
    <property type="entry name" value="SERINE/THREONINE-PROTEIN KINASE UNC-51-RELATED"/>
    <property type="match status" value="1"/>
</dbReference>
<evidence type="ECO:0000313" key="4">
    <source>
        <dbReference type="Proteomes" id="UP000179807"/>
    </source>
</evidence>
<dbReference type="Pfam" id="PF00069">
    <property type="entry name" value="Pkinase"/>
    <property type="match status" value="1"/>
</dbReference>
<evidence type="ECO:0000313" key="3">
    <source>
        <dbReference type="EMBL" id="OHT07729.1"/>
    </source>
</evidence>
<dbReference type="AlphaFoldDB" id="A0A1J4K8A2"/>
<gene>
    <name evidence="3" type="ORF">TRFO_24006</name>
</gene>
<dbReference type="OrthoDB" id="40902at2759"/>
<reference evidence="3" key="1">
    <citation type="submission" date="2016-10" db="EMBL/GenBank/DDBJ databases">
        <authorList>
            <person name="Benchimol M."/>
            <person name="Almeida L.G."/>
            <person name="Vasconcelos A.T."/>
            <person name="Perreira-Neves A."/>
            <person name="Rosa I.A."/>
            <person name="Tasca T."/>
            <person name="Bogo M.R."/>
            <person name="de Souza W."/>
        </authorList>
    </citation>
    <scope>NUCLEOTIDE SEQUENCE [LARGE SCALE GENOMIC DNA]</scope>
    <source>
        <strain evidence="3">K</strain>
    </source>
</reference>
<dbReference type="VEuPathDB" id="TrichDB:TRFO_24006"/>
<feature type="region of interest" description="Disordered" evidence="1">
    <location>
        <begin position="121"/>
        <end position="142"/>
    </location>
</feature>
<evidence type="ECO:0000259" key="2">
    <source>
        <dbReference type="PROSITE" id="PS50011"/>
    </source>
</evidence>
<organism evidence="3 4">
    <name type="scientific">Tritrichomonas foetus</name>
    <dbReference type="NCBI Taxonomy" id="1144522"/>
    <lineage>
        <taxon>Eukaryota</taxon>
        <taxon>Metamonada</taxon>
        <taxon>Parabasalia</taxon>
        <taxon>Tritrichomonadida</taxon>
        <taxon>Tritrichomonadidae</taxon>
        <taxon>Tritrichomonas</taxon>
    </lineage>
</organism>
<dbReference type="GO" id="GO:0005524">
    <property type="term" value="F:ATP binding"/>
    <property type="evidence" value="ECO:0007669"/>
    <property type="project" value="InterPro"/>
</dbReference>
<keyword evidence="4" id="KW-1185">Reference proteome</keyword>
<dbReference type="Proteomes" id="UP000179807">
    <property type="component" value="Unassembled WGS sequence"/>
</dbReference>
<dbReference type="GO" id="GO:0010506">
    <property type="term" value="P:regulation of autophagy"/>
    <property type="evidence" value="ECO:0007669"/>
    <property type="project" value="InterPro"/>
</dbReference>
<name>A0A1J4K8A2_9EUKA</name>
<sequence length="263" mass="30113">MFKTACGTVGYTAPEVIKREPYNDKVDIWSAGIILYTMVTGHLPFLHENLQEVYQQIISKDPYFPPNLSKEMVDLISLLLNKEPNERPSFEDIFEIPIVAKTVSEHSNIVNYLLQQPLRESTNKSNSDLNEDKSYEEDINENEAKNREKDHIFLTCTKNEIASRIRNLMKLKSTLMNNGLITNSNSVEQIAFPRKVFRPIPRIASSKHQGVKIVSIPFPVRINSPPVKIIPNKNQAIMIPTVSNQIALPNMQIFQPHLRRSTF</sequence>
<accession>A0A1J4K8A2</accession>
<dbReference type="InterPro" id="IPR045269">
    <property type="entry name" value="Atg1-like"/>
</dbReference>
<comment type="caution">
    <text evidence="3">The sequence shown here is derived from an EMBL/GenBank/DDBJ whole genome shotgun (WGS) entry which is preliminary data.</text>
</comment>
<dbReference type="SUPFAM" id="SSF56112">
    <property type="entry name" value="Protein kinase-like (PK-like)"/>
    <property type="match status" value="1"/>
</dbReference>
<dbReference type="SMART" id="SM00220">
    <property type="entry name" value="S_TKc"/>
    <property type="match status" value="1"/>
</dbReference>
<dbReference type="PROSITE" id="PS50011">
    <property type="entry name" value="PROTEIN_KINASE_DOM"/>
    <property type="match status" value="1"/>
</dbReference>
<dbReference type="RefSeq" id="XP_068360865.1">
    <property type="nucleotide sequence ID" value="XM_068503498.1"/>
</dbReference>